<evidence type="ECO:0000259" key="11">
    <source>
        <dbReference type="Pfam" id="PF21654"/>
    </source>
</evidence>
<keyword evidence="7" id="KW-0546">Nucleotide metabolism</keyword>
<evidence type="ECO:0000256" key="9">
    <source>
        <dbReference type="ARBA" id="ARBA00044145"/>
    </source>
</evidence>
<dbReference type="RefSeq" id="WP_148884643.1">
    <property type="nucleotide sequence ID" value="NZ_VSTG01000001.1"/>
</dbReference>
<comment type="catalytic activity">
    <reaction evidence="10">
        <text>GTP + ATP = 3',3'-cGAMP + 2 diphosphate</text>
        <dbReference type="Rhea" id="RHEA:35647"/>
        <dbReference type="ChEBI" id="CHEBI:30616"/>
        <dbReference type="ChEBI" id="CHEBI:33019"/>
        <dbReference type="ChEBI" id="CHEBI:37565"/>
        <dbReference type="ChEBI" id="CHEBI:71501"/>
    </reaction>
    <physiologicalReaction direction="left-to-right" evidence="10">
        <dbReference type="Rhea" id="RHEA:35648"/>
    </physiologicalReaction>
</comment>
<dbReference type="AlphaFoldDB" id="A0A5S4VLR7"/>
<keyword evidence="8" id="KW-0051">Antiviral defense</keyword>
<keyword evidence="5" id="KW-0067">ATP-binding</keyword>
<dbReference type="GO" id="GO:0016779">
    <property type="term" value="F:nucleotidyltransferase activity"/>
    <property type="evidence" value="ECO:0007669"/>
    <property type="project" value="UniProtKB-KW"/>
</dbReference>
<dbReference type="InterPro" id="IPR048445">
    <property type="entry name" value="DncV-like_NTFase"/>
</dbReference>
<dbReference type="GO" id="GO:0046872">
    <property type="term" value="F:metal ion binding"/>
    <property type="evidence" value="ECO:0007669"/>
    <property type="project" value="UniProtKB-KW"/>
</dbReference>
<feature type="domain" description="Cyclic GMP-AMP synthase C-terminal" evidence="12">
    <location>
        <begin position="171"/>
        <end position="291"/>
    </location>
</feature>
<evidence type="ECO:0000313" key="14">
    <source>
        <dbReference type="Proteomes" id="UP000324325"/>
    </source>
</evidence>
<dbReference type="InterPro" id="IPR048446">
    <property type="entry name" value="DncV_C"/>
</dbReference>
<comment type="caution">
    <text evidence="13">The sequence shown here is derived from an EMBL/GenBank/DDBJ whole genome shotgun (WGS) entry which is preliminary data.</text>
</comment>
<evidence type="ECO:0000259" key="12">
    <source>
        <dbReference type="Pfam" id="PF21713"/>
    </source>
</evidence>
<dbReference type="GO" id="GO:0051607">
    <property type="term" value="P:defense response to virus"/>
    <property type="evidence" value="ECO:0007669"/>
    <property type="project" value="UniProtKB-KW"/>
</dbReference>
<evidence type="ECO:0000256" key="2">
    <source>
        <dbReference type="ARBA" id="ARBA00022695"/>
    </source>
</evidence>
<organism evidence="13 14">
    <name type="scientific">Agathobacter rectalis</name>
    <dbReference type="NCBI Taxonomy" id="39491"/>
    <lineage>
        <taxon>Bacteria</taxon>
        <taxon>Bacillati</taxon>
        <taxon>Bacillota</taxon>
        <taxon>Clostridia</taxon>
        <taxon>Lachnospirales</taxon>
        <taxon>Lachnospiraceae</taxon>
        <taxon>Agathobacter</taxon>
    </lineage>
</organism>
<evidence type="ECO:0000256" key="7">
    <source>
        <dbReference type="ARBA" id="ARBA00023080"/>
    </source>
</evidence>
<keyword evidence="1" id="KW-0808">Transferase</keyword>
<dbReference type="GO" id="GO:0009117">
    <property type="term" value="P:nucleotide metabolic process"/>
    <property type="evidence" value="ECO:0007669"/>
    <property type="project" value="UniProtKB-KW"/>
</dbReference>
<keyword evidence="2" id="KW-0548">Nucleotidyltransferase</keyword>
<dbReference type="Pfam" id="PF21713">
    <property type="entry name" value="DncV_C"/>
    <property type="match status" value="1"/>
</dbReference>
<proteinExistence type="predicted"/>
<evidence type="ECO:0000256" key="5">
    <source>
        <dbReference type="ARBA" id="ARBA00022840"/>
    </source>
</evidence>
<reference evidence="13 14" key="2">
    <citation type="submission" date="2019-09" db="EMBL/GenBank/DDBJ databases">
        <title>Strain-level analysis of Eubacterium rectale using genomes from metagenomes.</title>
        <authorList>
            <person name="Karcher N."/>
            <person name="Segata N."/>
        </authorList>
    </citation>
    <scope>NUCLEOTIDE SEQUENCE [LARGE SCALE GENOMIC DNA]</scope>
    <source>
        <strain evidence="13 14">L2-21</strain>
    </source>
</reference>
<evidence type="ECO:0000313" key="13">
    <source>
        <dbReference type="EMBL" id="TYL60027.1"/>
    </source>
</evidence>
<dbReference type="EMBL" id="VSTG01000001">
    <property type="protein sequence ID" value="TYL60027.1"/>
    <property type="molecule type" value="Genomic_DNA"/>
</dbReference>
<dbReference type="Pfam" id="PF21654">
    <property type="entry name" value="DncV-like_NTFase"/>
    <property type="match status" value="1"/>
</dbReference>
<evidence type="ECO:0000256" key="3">
    <source>
        <dbReference type="ARBA" id="ARBA00022723"/>
    </source>
</evidence>
<dbReference type="GO" id="GO:0005524">
    <property type="term" value="F:ATP binding"/>
    <property type="evidence" value="ECO:0007669"/>
    <property type="project" value="UniProtKB-KW"/>
</dbReference>
<sequence length="317" mass="36485">MANLNKLYSQFNDKITLTSSKTDSLRTSRNALRTDIKNWFSNKSKLQPKFCWQGSFAMKTVINTIGDNEYDLDDGVYIQGYDDVELEDWPVASTVHKWVKDAVSERTKKDPADKKTCIRVTYADGYHIDLPMYIVKDDTAFLAHKTNGWIESDPKAFKEWFVSKVQDEQYGDQLRRLVKVLKAWKDYNEIDLKGVELTILATNAFDKYDDRDDKSFRNTINNIISNLENDFKCIKPVTPGENLFERFDEDEQEEIISAFKNLKESRDNALDEEDESKAADYLRNIYGTRFPKGTSSALAQFTKSAAPGVLRHDGRSA</sequence>
<reference evidence="13 14" key="1">
    <citation type="submission" date="2019-08" db="EMBL/GenBank/DDBJ databases">
        <authorList>
            <person name="Duncan S."/>
            <person name="Walker A."/>
        </authorList>
    </citation>
    <scope>NUCLEOTIDE SEQUENCE [LARGE SCALE GENOMIC DNA]</scope>
    <source>
        <strain evidence="13 14">L2-21</strain>
    </source>
</reference>
<evidence type="ECO:0000256" key="1">
    <source>
        <dbReference type="ARBA" id="ARBA00022679"/>
    </source>
</evidence>
<name>A0A5S4VLR7_9FIRM</name>
<keyword evidence="4" id="KW-0547">Nucleotide-binding</keyword>
<feature type="domain" description="Cyclic GMP-AMP synthase DncV-like nucleotidyltransferase" evidence="11">
    <location>
        <begin position="48"/>
        <end position="133"/>
    </location>
</feature>
<dbReference type="Proteomes" id="UP000324325">
    <property type="component" value="Unassembled WGS sequence"/>
</dbReference>
<evidence type="ECO:0000256" key="10">
    <source>
        <dbReference type="ARBA" id="ARBA00048304"/>
    </source>
</evidence>
<evidence type="ECO:0000256" key="6">
    <source>
        <dbReference type="ARBA" id="ARBA00022842"/>
    </source>
</evidence>
<keyword evidence="6" id="KW-0460">Magnesium</keyword>
<evidence type="ECO:0000256" key="8">
    <source>
        <dbReference type="ARBA" id="ARBA00023118"/>
    </source>
</evidence>
<keyword evidence="3" id="KW-0479">Metal-binding</keyword>
<gene>
    <name evidence="13" type="ORF">FYL37_00030</name>
</gene>
<protein>
    <recommendedName>
        <fullName evidence="9">Cyclic GMP-AMP synthase</fullName>
    </recommendedName>
</protein>
<evidence type="ECO:0000256" key="4">
    <source>
        <dbReference type="ARBA" id="ARBA00022741"/>
    </source>
</evidence>
<accession>A0A5S4VLR7</accession>